<protein>
    <submittedName>
        <fullName evidence="2">Uncharacterized protein</fullName>
    </submittedName>
</protein>
<dbReference type="AlphaFoldDB" id="A0A5N5GS23"/>
<name>A0A5N5GS23_9ROSA</name>
<reference evidence="3" key="2">
    <citation type="submission" date="2019-10" db="EMBL/GenBank/DDBJ databases">
        <title>A de novo genome assembly of a pear dwarfing rootstock.</title>
        <authorList>
            <person name="Wang F."/>
            <person name="Wang J."/>
            <person name="Li S."/>
            <person name="Zhang Y."/>
            <person name="Fang M."/>
            <person name="Ma L."/>
            <person name="Zhao Y."/>
            <person name="Jiang S."/>
        </authorList>
    </citation>
    <scope>NUCLEOTIDE SEQUENCE [LARGE SCALE GENOMIC DNA]</scope>
</reference>
<dbReference type="EMBL" id="SMOL01000402">
    <property type="protein sequence ID" value="KAB2616020.1"/>
    <property type="molecule type" value="Genomic_DNA"/>
</dbReference>
<proteinExistence type="predicted"/>
<keyword evidence="3" id="KW-1185">Reference proteome</keyword>
<reference evidence="2 3" key="3">
    <citation type="submission" date="2019-11" db="EMBL/GenBank/DDBJ databases">
        <title>A de novo genome assembly of a pear dwarfing rootstock.</title>
        <authorList>
            <person name="Wang F."/>
            <person name="Wang J."/>
            <person name="Li S."/>
            <person name="Zhang Y."/>
            <person name="Fang M."/>
            <person name="Ma L."/>
            <person name="Zhao Y."/>
            <person name="Jiang S."/>
        </authorList>
    </citation>
    <scope>NUCLEOTIDE SEQUENCE [LARGE SCALE GENOMIC DNA]</scope>
    <source>
        <strain evidence="2">S2</strain>
        <tissue evidence="2">Leaf</tissue>
    </source>
</reference>
<reference evidence="2 3" key="1">
    <citation type="submission" date="2019-09" db="EMBL/GenBank/DDBJ databases">
        <authorList>
            <person name="Ou C."/>
        </authorList>
    </citation>
    <scope>NUCLEOTIDE SEQUENCE [LARGE SCALE GENOMIC DNA]</scope>
    <source>
        <strain evidence="2">S2</strain>
        <tissue evidence="2">Leaf</tissue>
    </source>
</reference>
<evidence type="ECO:0000313" key="3">
    <source>
        <dbReference type="Proteomes" id="UP000327157"/>
    </source>
</evidence>
<evidence type="ECO:0000313" key="2">
    <source>
        <dbReference type="EMBL" id="KAB2616020.1"/>
    </source>
</evidence>
<dbReference type="Proteomes" id="UP000327157">
    <property type="component" value="Chromosome 3"/>
</dbReference>
<evidence type="ECO:0000256" key="1">
    <source>
        <dbReference type="SAM" id="MobiDB-lite"/>
    </source>
</evidence>
<feature type="region of interest" description="Disordered" evidence="1">
    <location>
        <begin position="1"/>
        <end position="36"/>
    </location>
</feature>
<sequence length="116" mass="13175">MSGKRESDVREWRAASSNSESTTADSSSSTSTTTNVQMVSKSVSERLLGKFFYASQYVRLQLLAEWSVVCGLRHYPGQCFWTHPAILSYRVVMKIKKYTAANLRMPRWLVPDASFL</sequence>
<accession>A0A5N5GS23</accession>
<gene>
    <name evidence="2" type="ORF">D8674_022608</name>
</gene>
<organism evidence="2 3">
    <name type="scientific">Pyrus ussuriensis x Pyrus communis</name>
    <dbReference type="NCBI Taxonomy" id="2448454"/>
    <lineage>
        <taxon>Eukaryota</taxon>
        <taxon>Viridiplantae</taxon>
        <taxon>Streptophyta</taxon>
        <taxon>Embryophyta</taxon>
        <taxon>Tracheophyta</taxon>
        <taxon>Spermatophyta</taxon>
        <taxon>Magnoliopsida</taxon>
        <taxon>eudicotyledons</taxon>
        <taxon>Gunneridae</taxon>
        <taxon>Pentapetalae</taxon>
        <taxon>rosids</taxon>
        <taxon>fabids</taxon>
        <taxon>Rosales</taxon>
        <taxon>Rosaceae</taxon>
        <taxon>Amygdaloideae</taxon>
        <taxon>Maleae</taxon>
        <taxon>Pyrus</taxon>
    </lineage>
</organism>
<comment type="caution">
    <text evidence="2">The sequence shown here is derived from an EMBL/GenBank/DDBJ whole genome shotgun (WGS) entry which is preliminary data.</text>
</comment>
<feature type="compositionally biased region" description="Low complexity" evidence="1">
    <location>
        <begin position="14"/>
        <end position="34"/>
    </location>
</feature>
<feature type="compositionally biased region" description="Basic and acidic residues" evidence="1">
    <location>
        <begin position="1"/>
        <end position="13"/>
    </location>
</feature>